<evidence type="ECO:0000256" key="4">
    <source>
        <dbReference type="HAMAP-Rule" id="MF_00511"/>
    </source>
</evidence>
<dbReference type="GO" id="GO:1990904">
    <property type="term" value="C:ribonucleoprotein complex"/>
    <property type="evidence" value="ECO:0007669"/>
    <property type="project" value="UniProtKB-KW"/>
</dbReference>
<dbReference type="GO" id="GO:0005840">
    <property type="term" value="C:ribosome"/>
    <property type="evidence" value="ECO:0007669"/>
    <property type="project" value="UniProtKB-KW"/>
</dbReference>
<dbReference type="EMBL" id="JH597768">
    <property type="protein sequence ID" value="EHP69490.1"/>
    <property type="molecule type" value="Genomic_DNA"/>
</dbReference>
<dbReference type="NCBIfam" id="NF002242">
    <property type="entry name" value="PRK01151.1"/>
    <property type="match status" value="1"/>
</dbReference>
<gene>
    <name evidence="4" type="primary">rps17e</name>
    <name evidence="5" type="ORF">MetMK1DRAFT_00022530</name>
</gene>
<dbReference type="HOGENOM" id="CLU_176720_0_0_2"/>
<dbReference type="Pfam" id="PF00833">
    <property type="entry name" value="Ribosomal_S17e"/>
    <property type="match status" value="1"/>
</dbReference>
<dbReference type="PANTHER" id="PTHR10732:SF0">
    <property type="entry name" value="40S RIBOSOMAL PROTEIN S17"/>
    <property type="match status" value="1"/>
</dbReference>
<evidence type="ECO:0000313" key="5">
    <source>
        <dbReference type="EMBL" id="EHP69490.1"/>
    </source>
</evidence>
<evidence type="ECO:0000256" key="1">
    <source>
        <dbReference type="ARBA" id="ARBA00010444"/>
    </source>
</evidence>
<dbReference type="Gene3D" id="1.10.60.20">
    <property type="entry name" value="Ribosomal protein S17e-like"/>
    <property type="match status" value="1"/>
</dbReference>
<evidence type="ECO:0000256" key="3">
    <source>
        <dbReference type="ARBA" id="ARBA00023274"/>
    </source>
</evidence>
<evidence type="ECO:0000256" key="2">
    <source>
        <dbReference type="ARBA" id="ARBA00022980"/>
    </source>
</evidence>
<organism evidence="5 6">
    <name type="scientific">Metallosphaera yellowstonensis MK1</name>
    <dbReference type="NCBI Taxonomy" id="671065"/>
    <lineage>
        <taxon>Archaea</taxon>
        <taxon>Thermoproteota</taxon>
        <taxon>Thermoprotei</taxon>
        <taxon>Sulfolobales</taxon>
        <taxon>Sulfolobaceae</taxon>
        <taxon>Metallosphaera</taxon>
    </lineage>
</organism>
<dbReference type="STRING" id="671065.MetMK1DRAFT_00022530"/>
<dbReference type="GO" id="GO:0006412">
    <property type="term" value="P:translation"/>
    <property type="evidence" value="ECO:0007669"/>
    <property type="project" value="UniProtKB-UniRule"/>
</dbReference>
<dbReference type="GO" id="GO:0003735">
    <property type="term" value="F:structural constituent of ribosome"/>
    <property type="evidence" value="ECO:0007669"/>
    <property type="project" value="InterPro"/>
</dbReference>
<proteinExistence type="inferred from homology"/>
<name>H2C6R3_9CREN</name>
<dbReference type="HAMAP" id="MF_00511">
    <property type="entry name" value="Ribosomal_eS17"/>
    <property type="match status" value="1"/>
</dbReference>
<protein>
    <recommendedName>
        <fullName evidence="4">Small ribosomal subunit protein eS17</fullName>
    </recommendedName>
</protein>
<dbReference type="PANTHER" id="PTHR10732">
    <property type="entry name" value="40S RIBOSOMAL PROTEIN S17"/>
    <property type="match status" value="1"/>
</dbReference>
<keyword evidence="6" id="KW-1185">Reference proteome</keyword>
<dbReference type="SUPFAM" id="SSF116820">
    <property type="entry name" value="Rps17e-like"/>
    <property type="match status" value="1"/>
</dbReference>
<dbReference type="InterPro" id="IPR001210">
    <property type="entry name" value="Ribosomal_eS17"/>
</dbReference>
<evidence type="ECO:0000313" key="6">
    <source>
        <dbReference type="Proteomes" id="UP000003980"/>
    </source>
</evidence>
<keyword evidence="2 4" id="KW-0689">Ribosomal protein</keyword>
<dbReference type="InterPro" id="IPR036401">
    <property type="entry name" value="Ribosomal_eS17_sf"/>
</dbReference>
<sequence>MREVVMGNIYTRDIKRIGQQIYELYKDQITLDYAKNKELVKQVLDAYSKKVRNRVAGYVTRRAKQAKRASEVVVEQEPVDE</sequence>
<dbReference type="Proteomes" id="UP000003980">
    <property type="component" value="Unassembled WGS sequence"/>
</dbReference>
<dbReference type="AlphaFoldDB" id="H2C6R3"/>
<keyword evidence="3 4" id="KW-0687">Ribonucleoprotein</keyword>
<accession>H2C6R3</accession>
<dbReference type="eggNOG" id="arCOG01885">
    <property type="taxonomic scope" value="Archaea"/>
</dbReference>
<reference evidence="5 6" key="1">
    <citation type="submission" date="2012-01" db="EMBL/GenBank/DDBJ databases">
        <title>Improved High-Quality Draft sequence of Metallosphaera yellowstonensis MK1.</title>
        <authorList>
            <consortium name="US DOE Joint Genome Institute"/>
            <person name="Lucas S."/>
            <person name="Han J."/>
            <person name="Cheng J.-F."/>
            <person name="Goodwin L."/>
            <person name="Pitluck S."/>
            <person name="Peters L."/>
            <person name="Teshima H."/>
            <person name="Detter J.C."/>
            <person name="Han C."/>
            <person name="Tapia R."/>
            <person name="Land M."/>
            <person name="Hauser L."/>
            <person name="Kyrpides N."/>
            <person name="Kozubal M."/>
            <person name="Macur R.E."/>
            <person name="Jay Z."/>
            <person name="Inskeep W."/>
            <person name="Woyke T."/>
        </authorList>
    </citation>
    <scope>NUCLEOTIDE SEQUENCE [LARGE SCALE GENOMIC DNA]</scope>
    <source>
        <strain evidence="5 6">MK1</strain>
    </source>
</reference>
<comment type="similarity">
    <text evidence="1 4">Belongs to the eukaryotic ribosomal protein eS17 family.</text>
</comment>